<dbReference type="Gene3D" id="2.20.100.10">
    <property type="entry name" value="Thrombospondin type-1 (TSP1) repeat"/>
    <property type="match status" value="2"/>
</dbReference>
<proteinExistence type="predicted"/>
<dbReference type="SMART" id="SM00209">
    <property type="entry name" value="TSP1"/>
    <property type="match status" value="2"/>
</dbReference>
<dbReference type="Proteomes" id="UP001164746">
    <property type="component" value="Chromosome 16"/>
</dbReference>
<dbReference type="InterPro" id="IPR036383">
    <property type="entry name" value="TSP1_rpt_sf"/>
</dbReference>
<evidence type="ECO:0000256" key="2">
    <source>
        <dbReference type="ARBA" id="ARBA00023157"/>
    </source>
</evidence>
<dbReference type="InterPro" id="IPR000884">
    <property type="entry name" value="TSP1_rpt"/>
</dbReference>
<dbReference type="PANTHER" id="PTHR22906">
    <property type="entry name" value="PROPERDIN"/>
    <property type="match status" value="1"/>
</dbReference>
<name>A0ABY7G7V2_MYAAR</name>
<dbReference type="PRINTS" id="PR01705">
    <property type="entry name" value="TSP1REPEAT"/>
</dbReference>
<evidence type="ECO:0000313" key="4">
    <source>
        <dbReference type="Proteomes" id="UP001164746"/>
    </source>
</evidence>
<dbReference type="InterPro" id="IPR052065">
    <property type="entry name" value="Compl_asym_regulator"/>
</dbReference>
<sequence length="143" mass="15581">MQRINGQWAEWSSWGSCSLTCGDGVQSRHRTCTNPSPTNGGVMCPGEENESMACAKQACPTDGQWSLWSTWTNCSLYHDDGVVTRTRSCSNPSPVNGGNNCAGLDIERKSCQMPHQIIYSIVINIYITDDCSDVLKLGLSRGS</sequence>
<dbReference type="Pfam" id="PF00090">
    <property type="entry name" value="TSP_1"/>
    <property type="match status" value="2"/>
</dbReference>
<dbReference type="SUPFAM" id="SSF82895">
    <property type="entry name" value="TSP-1 type 1 repeat"/>
    <property type="match status" value="2"/>
</dbReference>
<keyword evidence="1" id="KW-0677">Repeat</keyword>
<feature type="non-terminal residue" evidence="3">
    <location>
        <position position="143"/>
    </location>
</feature>
<evidence type="ECO:0000313" key="3">
    <source>
        <dbReference type="EMBL" id="WAR30002.1"/>
    </source>
</evidence>
<keyword evidence="4" id="KW-1185">Reference proteome</keyword>
<protein>
    <submittedName>
        <fullName evidence="3">MLP-like protein</fullName>
    </submittedName>
</protein>
<organism evidence="3 4">
    <name type="scientific">Mya arenaria</name>
    <name type="common">Soft-shell clam</name>
    <dbReference type="NCBI Taxonomy" id="6604"/>
    <lineage>
        <taxon>Eukaryota</taxon>
        <taxon>Metazoa</taxon>
        <taxon>Spiralia</taxon>
        <taxon>Lophotrochozoa</taxon>
        <taxon>Mollusca</taxon>
        <taxon>Bivalvia</taxon>
        <taxon>Autobranchia</taxon>
        <taxon>Heteroconchia</taxon>
        <taxon>Euheterodonta</taxon>
        <taxon>Imparidentia</taxon>
        <taxon>Neoheterodontei</taxon>
        <taxon>Myida</taxon>
        <taxon>Myoidea</taxon>
        <taxon>Myidae</taxon>
        <taxon>Mya</taxon>
    </lineage>
</organism>
<accession>A0ABY7G7V2</accession>
<keyword evidence="2" id="KW-1015">Disulfide bond</keyword>
<gene>
    <name evidence="3" type="ORF">MAR_003570</name>
</gene>
<dbReference type="PANTHER" id="PTHR22906:SF21">
    <property type="entry name" value="SEMA DOMAIN-CONTAINING PROTEIN"/>
    <property type="match status" value="1"/>
</dbReference>
<dbReference type="EMBL" id="CP111027">
    <property type="protein sequence ID" value="WAR30002.1"/>
    <property type="molecule type" value="Genomic_DNA"/>
</dbReference>
<evidence type="ECO:0000256" key="1">
    <source>
        <dbReference type="ARBA" id="ARBA00022737"/>
    </source>
</evidence>
<dbReference type="PROSITE" id="PS50092">
    <property type="entry name" value="TSP1"/>
    <property type="match status" value="2"/>
</dbReference>
<reference evidence="3" key="1">
    <citation type="submission" date="2022-11" db="EMBL/GenBank/DDBJ databases">
        <title>Centuries of genome instability and evolution in soft-shell clam transmissible cancer (bioRxiv).</title>
        <authorList>
            <person name="Hart S.F.M."/>
            <person name="Yonemitsu M.A."/>
            <person name="Giersch R.M."/>
            <person name="Beal B.F."/>
            <person name="Arriagada G."/>
            <person name="Davis B.W."/>
            <person name="Ostrander E.A."/>
            <person name="Goff S.P."/>
            <person name="Metzger M.J."/>
        </authorList>
    </citation>
    <scope>NUCLEOTIDE SEQUENCE</scope>
    <source>
        <strain evidence="3">MELC-2E11</strain>
        <tissue evidence="3">Siphon/mantle</tissue>
    </source>
</reference>